<feature type="transmembrane region" description="Helical" evidence="12">
    <location>
        <begin position="123"/>
        <end position="142"/>
    </location>
</feature>
<evidence type="ECO:0000256" key="9">
    <source>
        <dbReference type="ARBA" id="ARBA00023136"/>
    </source>
</evidence>
<feature type="transmembrane region" description="Helical" evidence="12">
    <location>
        <begin position="376"/>
        <end position="399"/>
    </location>
</feature>
<accession>A0AAN7ZFZ1</accession>
<protein>
    <recommendedName>
        <fullName evidence="15">Sodium-coupled monocarboxylate transporter 1</fullName>
    </recommendedName>
</protein>
<dbReference type="PROSITE" id="PS50283">
    <property type="entry name" value="NA_SOLUT_SYMP_3"/>
    <property type="match status" value="1"/>
</dbReference>
<feature type="transmembrane region" description="Helical" evidence="12">
    <location>
        <begin position="79"/>
        <end position="102"/>
    </location>
</feature>
<evidence type="ECO:0000256" key="11">
    <source>
        <dbReference type="RuleBase" id="RU362091"/>
    </source>
</evidence>
<evidence type="ECO:0000256" key="8">
    <source>
        <dbReference type="ARBA" id="ARBA00023065"/>
    </source>
</evidence>
<dbReference type="InterPro" id="IPR051163">
    <property type="entry name" value="Sodium:Solute_Symporter_SSF"/>
</dbReference>
<comment type="similarity">
    <text evidence="2 11">Belongs to the sodium:solute symporter (SSF) (TC 2.A.21) family.</text>
</comment>
<feature type="transmembrane region" description="Helical" evidence="12">
    <location>
        <begin position="438"/>
        <end position="457"/>
    </location>
</feature>
<reference evidence="13 14" key="1">
    <citation type="journal article" date="2024" name="Insects">
        <title>An Improved Chromosome-Level Genome Assembly of the Firefly Pyrocoelia pectoralis.</title>
        <authorList>
            <person name="Fu X."/>
            <person name="Meyer-Rochow V.B."/>
            <person name="Ballantyne L."/>
            <person name="Zhu X."/>
        </authorList>
    </citation>
    <scope>NUCLEOTIDE SEQUENCE [LARGE SCALE GENOMIC DNA]</scope>
    <source>
        <strain evidence="13">XCY_ONT2</strain>
    </source>
</reference>
<keyword evidence="9 12" id="KW-0472">Membrane</keyword>
<keyword evidence="7" id="KW-0915">Sodium</keyword>
<evidence type="ECO:0000256" key="10">
    <source>
        <dbReference type="ARBA" id="ARBA00023201"/>
    </source>
</evidence>
<dbReference type="InterPro" id="IPR038377">
    <property type="entry name" value="Na/Glc_symporter_sf"/>
</dbReference>
<dbReference type="AlphaFoldDB" id="A0AAN7ZFZ1"/>
<dbReference type="EMBL" id="JAVRBK010000006">
    <property type="protein sequence ID" value="KAK5642182.1"/>
    <property type="molecule type" value="Genomic_DNA"/>
</dbReference>
<dbReference type="PANTHER" id="PTHR42985">
    <property type="entry name" value="SODIUM-COUPLED MONOCARBOXYLATE TRANSPORTER"/>
    <property type="match status" value="1"/>
</dbReference>
<feature type="transmembrane region" description="Helical" evidence="12">
    <location>
        <begin position="230"/>
        <end position="253"/>
    </location>
</feature>
<proteinExistence type="inferred from homology"/>
<keyword evidence="4" id="KW-1003">Cell membrane</keyword>
<dbReference type="GO" id="GO:0015293">
    <property type="term" value="F:symporter activity"/>
    <property type="evidence" value="ECO:0007669"/>
    <property type="project" value="TreeGrafter"/>
</dbReference>
<evidence type="ECO:0000256" key="2">
    <source>
        <dbReference type="ARBA" id="ARBA00006434"/>
    </source>
</evidence>
<evidence type="ECO:0000256" key="3">
    <source>
        <dbReference type="ARBA" id="ARBA00022448"/>
    </source>
</evidence>
<name>A0AAN7ZFZ1_9COLE</name>
<evidence type="ECO:0008006" key="15">
    <source>
        <dbReference type="Google" id="ProtNLM"/>
    </source>
</evidence>
<keyword evidence="10" id="KW-0739">Sodium transport</keyword>
<dbReference type="GO" id="GO:0005886">
    <property type="term" value="C:plasma membrane"/>
    <property type="evidence" value="ECO:0007669"/>
    <property type="project" value="UniProtKB-SubCell"/>
</dbReference>
<feature type="transmembrane region" description="Helical" evidence="12">
    <location>
        <begin position="181"/>
        <end position="202"/>
    </location>
</feature>
<evidence type="ECO:0000256" key="5">
    <source>
        <dbReference type="ARBA" id="ARBA00022692"/>
    </source>
</evidence>
<feature type="transmembrane region" description="Helical" evidence="12">
    <location>
        <begin position="411"/>
        <end position="431"/>
    </location>
</feature>
<evidence type="ECO:0000256" key="7">
    <source>
        <dbReference type="ARBA" id="ARBA00023053"/>
    </source>
</evidence>
<dbReference type="GO" id="GO:0006814">
    <property type="term" value="P:sodium ion transport"/>
    <property type="evidence" value="ECO:0007669"/>
    <property type="project" value="UniProtKB-KW"/>
</dbReference>
<evidence type="ECO:0000256" key="6">
    <source>
        <dbReference type="ARBA" id="ARBA00022989"/>
    </source>
</evidence>
<feature type="transmembrane region" description="Helical" evidence="12">
    <location>
        <begin position="514"/>
        <end position="533"/>
    </location>
</feature>
<dbReference type="Proteomes" id="UP001329430">
    <property type="component" value="Chromosome 6"/>
</dbReference>
<feature type="transmembrane region" description="Helical" evidence="12">
    <location>
        <begin position="6"/>
        <end position="28"/>
    </location>
</feature>
<keyword evidence="5 12" id="KW-0812">Transmembrane</keyword>
<keyword evidence="3" id="KW-0813">Transport</keyword>
<dbReference type="Pfam" id="PF00474">
    <property type="entry name" value="SSF"/>
    <property type="match status" value="1"/>
</dbReference>
<sequence>MAVLYFSYIDYAVFTVMFGFSCIAGISLRSFKRATGSEYSSEHSPAKILPVALCLVASTLSGVSLLGFPSEIYTHGTQISMMVISIIIMGVINNYVYLPVFYELQLRNPIDYLAIRFDGRVRKIASIFNSIGIALSLPLVIYVPSLALTQVSGVNLNIISTVMFLICVSYAAIVRMNTTQWLNAFQLSITIVTLGIVLFMGVDSVGGVSTVWEKSIEGNRLEFFNMDPNPIIRCTFWSVVIGNTFSWLGFVAINPSGVQRFVSFQSMGDIRKVLFIFVALAVVAKLVSCFSGLIMFTKYFYCDPLSMGYTKKAGEILPYFVLEVASKCPGLSGLFIAGLFGTALNTMSVALSNIATDIFEEVIALFISRQLSKRDINLLITGIIITISLVSAAALQIIGRLGSLLELFQCAYGITGGPVLGLFTLGVLFPIANKKGALTGALVSATFMTLIIIQHQIDIWNQSLIYRSREMRTYGCDIYSFLNDSSTKINTTIHVIQPVSYDEGFSLAKISFHYYYFIGTFITVLIGLLVSWITHKDEDSINNYFMFSPFIHKFLRPVYIPI</sequence>
<dbReference type="PANTHER" id="PTHR42985:SF21">
    <property type="entry name" value="SODIUM-DEPENDENT MULTIVITAMIN TRANSPORTER-LIKE PROTEIN"/>
    <property type="match status" value="1"/>
</dbReference>
<dbReference type="NCBIfam" id="TIGR00813">
    <property type="entry name" value="sss"/>
    <property type="match status" value="1"/>
</dbReference>
<evidence type="ECO:0000256" key="12">
    <source>
        <dbReference type="SAM" id="Phobius"/>
    </source>
</evidence>
<keyword evidence="6 12" id="KW-1133">Transmembrane helix</keyword>
<dbReference type="Gene3D" id="1.20.1730.10">
    <property type="entry name" value="Sodium/glucose cotransporter"/>
    <property type="match status" value="1"/>
</dbReference>
<comment type="subcellular location">
    <subcellularLocation>
        <location evidence="1">Cell membrane</location>
        <topology evidence="1">Multi-pass membrane protein</topology>
    </subcellularLocation>
</comment>
<feature type="transmembrane region" description="Helical" evidence="12">
    <location>
        <begin position="154"/>
        <end position="174"/>
    </location>
</feature>
<dbReference type="InterPro" id="IPR001734">
    <property type="entry name" value="Na/solute_symporter"/>
</dbReference>
<keyword evidence="14" id="KW-1185">Reference proteome</keyword>
<feature type="transmembrane region" description="Helical" evidence="12">
    <location>
        <begin position="273"/>
        <end position="296"/>
    </location>
</feature>
<evidence type="ECO:0000256" key="4">
    <source>
        <dbReference type="ARBA" id="ARBA00022475"/>
    </source>
</evidence>
<evidence type="ECO:0000313" key="13">
    <source>
        <dbReference type="EMBL" id="KAK5642182.1"/>
    </source>
</evidence>
<gene>
    <name evidence="13" type="ORF">RI129_008349</name>
</gene>
<feature type="transmembrane region" description="Helical" evidence="12">
    <location>
        <begin position="48"/>
        <end position="67"/>
    </location>
</feature>
<evidence type="ECO:0000313" key="14">
    <source>
        <dbReference type="Proteomes" id="UP001329430"/>
    </source>
</evidence>
<organism evidence="13 14">
    <name type="scientific">Pyrocoelia pectoralis</name>
    <dbReference type="NCBI Taxonomy" id="417401"/>
    <lineage>
        <taxon>Eukaryota</taxon>
        <taxon>Metazoa</taxon>
        <taxon>Ecdysozoa</taxon>
        <taxon>Arthropoda</taxon>
        <taxon>Hexapoda</taxon>
        <taxon>Insecta</taxon>
        <taxon>Pterygota</taxon>
        <taxon>Neoptera</taxon>
        <taxon>Endopterygota</taxon>
        <taxon>Coleoptera</taxon>
        <taxon>Polyphaga</taxon>
        <taxon>Elateriformia</taxon>
        <taxon>Elateroidea</taxon>
        <taxon>Lampyridae</taxon>
        <taxon>Lampyrinae</taxon>
        <taxon>Pyrocoelia</taxon>
    </lineage>
</organism>
<comment type="caution">
    <text evidence="13">The sequence shown here is derived from an EMBL/GenBank/DDBJ whole genome shotgun (WGS) entry which is preliminary data.</text>
</comment>
<feature type="transmembrane region" description="Helical" evidence="12">
    <location>
        <begin position="334"/>
        <end position="355"/>
    </location>
</feature>
<keyword evidence="8" id="KW-0406">Ion transport</keyword>
<evidence type="ECO:0000256" key="1">
    <source>
        <dbReference type="ARBA" id="ARBA00004651"/>
    </source>
</evidence>